<accession>A0A4Z2JGM1</accession>
<evidence type="ECO:0000313" key="2">
    <source>
        <dbReference type="Proteomes" id="UP000314294"/>
    </source>
</evidence>
<dbReference type="AlphaFoldDB" id="A0A4Z2JGM1"/>
<keyword evidence="2" id="KW-1185">Reference proteome</keyword>
<proteinExistence type="predicted"/>
<name>A0A4Z2JGM1_9TELE</name>
<sequence>MPFHWPFSSWEPYLPSGTRRISYVKPRTLASSESKSTQYPSKRSFPTNALSDFLSMTYGSSCADPKDQMKSNVEEYRGDMKCRVSFTQGFTGEVTYQDGGDDEGAIVSIPVTSSHGSLLGLLGRVSYSTLQI</sequence>
<evidence type="ECO:0000313" key="1">
    <source>
        <dbReference type="EMBL" id="TNN89121.1"/>
    </source>
</evidence>
<comment type="caution">
    <text evidence="1">The sequence shown here is derived from an EMBL/GenBank/DDBJ whole genome shotgun (WGS) entry which is preliminary data.</text>
</comment>
<organism evidence="1 2">
    <name type="scientific">Liparis tanakae</name>
    <name type="common">Tanaka's snailfish</name>
    <dbReference type="NCBI Taxonomy" id="230148"/>
    <lineage>
        <taxon>Eukaryota</taxon>
        <taxon>Metazoa</taxon>
        <taxon>Chordata</taxon>
        <taxon>Craniata</taxon>
        <taxon>Vertebrata</taxon>
        <taxon>Euteleostomi</taxon>
        <taxon>Actinopterygii</taxon>
        <taxon>Neopterygii</taxon>
        <taxon>Teleostei</taxon>
        <taxon>Neoteleostei</taxon>
        <taxon>Acanthomorphata</taxon>
        <taxon>Eupercaria</taxon>
        <taxon>Perciformes</taxon>
        <taxon>Cottioidei</taxon>
        <taxon>Cottales</taxon>
        <taxon>Liparidae</taxon>
        <taxon>Liparis</taxon>
    </lineage>
</organism>
<dbReference type="Proteomes" id="UP000314294">
    <property type="component" value="Unassembled WGS sequence"/>
</dbReference>
<dbReference type="EMBL" id="SRLO01000002">
    <property type="protein sequence ID" value="TNN89121.1"/>
    <property type="molecule type" value="Genomic_DNA"/>
</dbReference>
<reference evidence="1 2" key="1">
    <citation type="submission" date="2019-03" db="EMBL/GenBank/DDBJ databases">
        <title>First draft genome of Liparis tanakae, snailfish: a comprehensive survey of snailfish specific genes.</title>
        <authorList>
            <person name="Kim W."/>
            <person name="Song I."/>
            <person name="Jeong J.-H."/>
            <person name="Kim D."/>
            <person name="Kim S."/>
            <person name="Ryu S."/>
            <person name="Song J.Y."/>
            <person name="Lee S.K."/>
        </authorList>
    </citation>
    <scope>NUCLEOTIDE SEQUENCE [LARGE SCALE GENOMIC DNA]</scope>
    <source>
        <tissue evidence="1">Muscle</tissue>
    </source>
</reference>
<gene>
    <name evidence="1" type="ORF">EYF80_000409</name>
</gene>
<protein>
    <submittedName>
        <fullName evidence="1">Uncharacterized protein</fullName>
    </submittedName>
</protein>